<organism evidence="2 3">
    <name type="scientific">Anopheles culicifacies</name>
    <dbReference type="NCBI Taxonomy" id="139723"/>
    <lineage>
        <taxon>Eukaryota</taxon>
        <taxon>Metazoa</taxon>
        <taxon>Ecdysozoa</taxon>
        <taxon>Arthropoda</taxon>
        <taxon>Hexapoda</taxon>
        <taxon>Insecta</taxon>
        <taxon>Pterygota</taxon>
        <taxon>Neoptera</taxon>
        <taxon>Endopterygota</taxon>
        <taxon>Diptera</taxon>
        <taxon>Nematocera</taxon>
        <taxon>Culicoidea</taxon>
        <taxon>Culicidae</taxon>
        <taxon>Anophelinae</taxon>
        <taxon>Anopheles</taxon>
        <taxon>culicifacies species complex</taxon>
    </lineage>
</organism>
<evidence type="ECO:0000313" key="3">
    <source>
        <dbReference type="Proteomes" id="UP000075883"/>
    </source>
</evidence>
<sequence length="109" mass="12117">MTNCLDDRKERNFGCTVYASSAPVECGSVVDEIADLKRQERGSNPIRDSVPPYAGVTILLRVNFSHGSQIWRPRPLEAIIEEEDKNITGPRHTSTPAHTEATSTSDEYN</sequence>
<feature type="compositionally biased region" description="Polar residues" evidence="1">
    <location>
        <begin position="91"/>
        <end position="109"/>
    </location>
</feature>
<evidence type="ECO:0000256" key="1">
    <source>
        <dbReference type="SAM" id="MobiDB-lite"/>
    </source>
</evidence>
<dbReference type="AlphaFoldDB" id="A0A182MQF6"/>
<name>A0A182MQF6_9DIPT</name>
<dbReference type="EnsemblMetazoa" id="ACUA023802-RA">
    <property type="protein sequence ID" value="ACUA023802-PA"/>
    <property type="gene ID" value="ACUA023802"/>
</dbReference>
<accession>A0A182MQF6</accession>
<proteinExistence type="predicted"/>
<evidence type="ECO:0000313" key="2">
    <source>
        <dbReference type="EnsemblMetazoa" id="ACUA023802-PA"/>
    </source>
</evidence>
<reference evidence="2" key="2">
    <citation type="submission" date="2020-05" db="UniProtKB">
        <authorList>
            <consortium name="EnsemblMetazoa"/>
        </authorList>
    </citation>
    <scope>IDENTIFICATION</scope>
    <source>
        <strain evidence="2">A-37</strain>
    </source>
</reference>
<dbReference type="VEuPathDB" id="VectorBase:ACUA023802"/>
<keyword evidence="3" id="KW-1185">Reference proteome</keyword>
<feature type="region of interest" description="Disordered" evidence="1">
    <location>
        <begin position="81"/>
        <end position="109"/>
    </location>
</feature>
<reference evidence="3" key="1">
    <citation type="submission" date="2013-09" db="EMBL/GenBank/DDBJ databases">
        <title>The Genome Sequence of Anopheles culicifacies species A.</title>
        <authorList>
            <consortium name="The Broad Institute Genomics Platform"/>
            <person name="Neafsey D.E."/>
            <person name="Besansky N."/>
            <person name="Howell P."/>
            <person name="Walton C."/>
            <person name="Young S.K."/>
            <person name="Zeng Q."/>
            <person name="Gargeya S."/>
            <person name="Fitzgerald M."/>
            <person name="Haas B."/>
            <person name="Abouelleil A."/>
            <person name="Allen A.W."/>
            <person name="Alvarado L."/>
            <person name="Arachchi H.M."/>
            <person name="Berlin A.M."/>
            <person name="Chapman S.B."/>
            <person name="Gainer-Dewar J."/>
            <person name="Goldberg J."/>
            <person name="Griggs A."/>
            <person name="Gujja S."/>
            <person name="Hansen M."/>
            <person name="Howarth C."/>
            <person name="Imamovic A."/>
            <person name="Ireland A."/>
            <person name="Larimer J."/>
            <person name="McCowan C."/>
            <person name="Murphy C."/>
            <person name="Pearson M."/>
            <person name="Poon T.W."/>
            <person name="Priest M."/>
            <person name="Roberts A."/>
            <person name="Saif S."/>
            <person name="Shea T."/>
            <person name="Sisk P."/>
            <person name="Sykes S."/>
            <person name="Wortman J."/>
            <person name="Nusbaum C."/>
            <person name="Birren B."/>
        </authorList>
    </citation>
    <scope>NUCLEOTIDE SEQUENCE [LARGE SCALE GENOMIC DNA]</scope>
    <source>
        <strain evidence="3">A-37</strain>
    </source>
</reference>
<dbReference type="Proteomes" id="UP000075883">
    <property type="component" value="Unassembled WGS sequence"/>
</dbReference>
<protein>
    <submittedName>
        <fullName evidence="2">Uncharacterized protein</fullName>
    </submittedName>
</protein>
<dbReference type="EMBL" id="AXCM01000081">
    <property type="status" value="NOT_ANNOTATED_CDS"/>
    <property type="molecule type" value="Genomic_DNA"/>
</dbReference>